<keyword evidence="1" id="KW-0344">Guanine-nucleotide releasing factor</keyword>
<proteinExistence type="predicted"/>
<dbReference type="PANTHER" id="PTHR22826">
    <property type="entry name" value="RHO GUANINE EXCHANGE FACTOR-RELATED"/>
    <property type="match status" value="1"/>
</dbReference>
<comment type="caution">
    <text evidence="3">The sequence shown here is derived from an EMBL/GenBank/DDBJ whole genome shotgun (WGS) entry which is preliminary data.</text>
</comment>
<protein>
    <submittedName>
        <fullName evidence="3">Uncharacterized protein</fullName>
    </submittedName>
</protein>
<dbReference type="PANTHER" id="PTHR22826:SF106">
    <property type="entry name" value="TRIO, ISOFORM A"/>
    <property type="match status" value="1"/>
</dbReference>
<name>A0ABR1ASW1_POLSC</name>
<evidence type="ECO:0000256" key="2">
    <source>
        <dbReference type="SAM" id="MobiDB-lite"/>
    </source>
</evidence>
<evidence type="ECO:0000313" key="3">
    <source>
        <dbReference type="EMBL" id="KAK6627031.1"/>
    </source>
</evidence>
<dbReference type="Proteomes" id="UP001359485">
    <property type="component" value="Unassembled WGS sequence"/>
</dbReference>
<keyword evidence="4" id="KW-1185">Reference proteome</keyword>
<organism evidence="3 4">
    <name type="scientific">Polyplax serrata</name>
    <name type="common">Common mouse louse</name>
    <dbReference type="NCBI Taxonomy" id="468196"/>
    <lineage>
        <taxon>Eukaryota</taxon>
        <taxon>Metazoa</taxon>
        <taxon>Ecdysozoa</taxon>
        <taxon>Arthropoda</taxon>
        <taxon>Hexapoda</taxon>
        <taxon>Insecta</taxon>
        <taxon>Pterygota</taxon>
        <taxon>Neoptera</taxon>
        <taxon>Paraneoptera</taxon>
        <taxon>Psocodea</taxon>
        <taxon>Troctomorpha</taxon>
        <taxon>Phthiraptera</taxon>
        <taxon>Anoplura</taxon>
        <taxon>Polyplacidae</taxon>
        <taxon>Polyplax</taxon>
    </lineage>
</organism>
<accession>A0ABR1ASW1</accession>
<sequence length="109" mass="12719">MDGLRALDVMTLLQERLAILTGGRDRRGGPVLLFPATPRRERAKPDDYRRLLQYLLAIPCKIAEKTVYDKTLFREEELKRSGERENECCNKTKLEKLEESDRNLPNEQD</sequence>
<evidence type="ECO:0000313" key="4">
    <source>
        <dbReference type="Proteomes" id="UP001359485"/>
    </source>
</evidence>
<reference evidence="3 4" key="1">
    <citation type="submission" date="2023-09" db="EMBL/GenBank/DDBJ databases">
        <title>Genomes of two closely related lineages of the louse Polyplax serrata with different host specificities.</title>
        <authorList>
            <person name="Martinu J."/>
            <person name="Tarabai H."/>
            <person name="Stefka J."/>
            <person name="Hypsa V."/>
        </authorList>
    </citation>
    <scope>NUCLEOTIDE SEQUENCE [LARGE SCALE GENOMIC DNA]</scope>
    <source>
        <strain evidence="3">98ZLc_SE</strain>
    </source>
</reference>
<dbReference type="EMBL" id="JAWJWF010000045">
    <property type="protein sequence ID" value="KAK6627031.1"/>
    <property type="molecule type" value="Genomic_DNA"/>
</dbReference>
<dbReference type="InterPro" id="IPR051336">
    <property type="entry name" value="RhoGEF_Guanine_NuclExch_SF"/>
</dbReference>
<feature type="region of interest" description="Disordered" evidence="2">
    <location>
        <begin position="79"/>
        <end position="109"/>
    </location>
</feature>
<gene>
    <name evidence="3" type="ORF">RUM44_009508</name>
</gene>
<evidence type="ECO:0000256" key="1">
    <source>
        <dbReference type="ARBA" id="ARBA00022658"/>
    </source>
</evidence>